<keyword evidence="4" id="KW-1185">Reference proteome</keyword>
<dbReference type="InterPro" id="IPR027417">
    <property type="entry name" value="P-loop_NTPase"/>
</dbReference>
<evidence type="ECO:0000313" key="4">
    <source>
        <dbReference type="Proteomes" id="UP000295238"/>
    </source>
</evidence>
<evidence type="ECO:0000313" key="3">
    <source>
        <dbReference type="EMBL" id="TDK39253.1"/>
    </source>
</evidence>
<dbReference type="OrthoDB" id="7349128at2"/>
<accession>A0A4R5UMY2</accession>
<evidence type="ECO:0000259" key="2">
    <source>
        <dbReference type="Pfam" id="PF13401"/>
    </source>
</evidence>
<name>A0A4R5UMY2_9HYPH</name>
<proteinExistence type="predicted"/>
<feature type="compositionally biased region" description="Basic and acidic residues" evidence="1">
    <location>
        <begin position="331"/>
        <end position="341"/>
    </location>
</feature>
<feature type="domain" description="ORC1/DEAH AAA+ ATPase" evidence="2">
    <location>
        <begin position="45"/>
        <end position="204"/>
    </location>
</feature>
<dbReference type="Gene3D" id="3.40.50.300">
    <property type="entry name" value="P-loop containing nucleotide triphosphate hydrolases"/>
    <property type="match status" value="1"/>
</dbReference>
<gene>
    <name evidence="3" type="ORF">E2F50_03780</name>
</gene>
<dbReference type="Proteomes" id="UP000295238">
    <property type="component" value="Unassembled WGS sequence"/>
</dbReference>
<dbReference type="InterPro" id="IPR049945">
    <property type="entry name" value="AAA_22"/>
</dbReference>
<dbReference type="Pfam" id="PF13401">
    <property type="entry name" value="AAA_22"/>
    <property type="match status" value="1"/>
</dbReference>
<dbReference type="EMBL" id="SMTL01000001">
    <property type="protein sequence ID" value="TDK39253.1"/>
    <property type="molecule type" value="Genomic_DNA"/>
</dbReference>
<dbReference type="GO" id="GO:0016887">
    <property type="term" value="F:ATP hydrolysis activity"/>
    <property type="evidence" value="ECO:0007669"/>
    <property type="project" value="InterPro"/>
</dbReference>
<reference evidence="3 4" key="1">
    <citation type="submission" date="2019-03" db="EMBL/GenBank/DDBJ databases">
        <title>Rhizobium sp. nov., an bacterium isolated from biocrust in Mu Us Desert.</title>
        <authorList>
            <person name="Lixiong L."/>
        </authorList>
    </citation>
    <scope>NUCLEOTIDE SEQUENCE [LARGE SCALE GENOMIC DNA]</scope>
    <source>
        <strain evidence="3 4">SPY-1</strain>
    </source>
</reference>
<comment type="caution">
    <text evidence="3">The sequence shown here is derived from an EMBL/GenBank/DDBJ whole genome shotgun (WGS) entry which is preliminary data.</text>
</comment>
<sequence>MRDDVTEADIYVMFEDRRIRHDRLNKAQKFFGELRKTKRMSPLSPKRFGTLFAPSQAGKSTTVRHYIETVVVDDAIAQGLFPPTMDRQTIAARQKLVLHVTLSAKATIKTLASDILTAIGDPYAVTGTADNLLKRVYDNLRRCGTELVFIDEIQHLSHRLARESGTTTDRSGLRESLEVTDTLKNMMIKGVVPMMFVGIPEARHFIFNEEQLAQRCLKELQFDPANFSKEGERNDFIAFVGKLGLKLKQEGLFAEASDFVAGDIPYRLHEISHGYMGAACNLVCEACIIALAEGASCVTRDHLSEATDSWAIPRRVVTSNPFKRTRGRGAPTDDRRSRLEG</sequence>
<evidence type="ECO:0000256" key="1">
    <source>
        <dbReference type="SAM" id="MobiDB-lite"/>
    </source>
</evidence>
<feature type="region of interest" description="Disordered" evidence="1">
    <location>
        <begin position="321"/>
        <end position="341"/>
    </location>
</feature>
<dbReference type="AlphaFoldDB" id="A0A4R5UMY2"/>
<organism evidence="3 4">
    <name type="scientific">Rhizobium deserti</name>
    <dbReference type="NCBI Taxonomy" id="2547961"/>
    <lineage>
        <taxon>Bacteria</taxon>
        <taxon>Pseudomonadati</taxon>
        <taxon>Pseudomonadota</taxon>
        <taxon>Alphaproteobacteria</taxon>
        <taxon>Hyphomicrobiales</taxon>
        <taxon>Rhizobiaceae</taxon>
        <taxon>Rhizobium/Agrobacterium group</taxon>
        <taxon>Rhizobium</taxon>
    </lineage>
</organism>
<protein>
    <recommendedName>
        <fullName evidence="2">ORC1/DEAH AAA+ ATPase domain-containing protein</fullName>
    </recommendedName>
</protein>
<dbReference type="SUPFAM" id="SSF52540">
    <property type="entry name" value="P-loop containing nucleoside triphosphate hydrolases"/>
    <property type="match status" value="1"/>
</dbReference>
<dbReference type="RefSeq" id="WP_133314702.1">
    <property type="nucleotide sequence ID" value="NZ_SMTL01000001.1"/>
</dbReference>